<comment type="caution">
    <text evidence="6">The sequence shown here is derived from an EMBL/GenBank/DDBJ whole genome shotgun (WGS) entry which is preliminary data.</text>
</comment>
<dbReference type="VEuPathDB" id="FungiDB:PC110_g14562"/>
<dbReference type="EMBL" id="MJFZ01000450">
    <property type="protein sequence ID" value="RAW29070.1"/>
    <property type="molecule type" value="Genomic_DNA"/>
</dbReference>
<sequence length="144" mass="16333">MVRFTKSGEHGDDFYDFCGRALDVYNLLECLDVKRDLTEFVEGGMLGEDEFDSLKRVAKEMTILQSSPTKKLKCKLVESVKALTAKLEPAVSTVDKIMKIHQLIEHIEERIAALQYTSVTSLTVSLALYREKLCDREVALSKEK</sequence>
<dbReference type="EMBL" id="RCMV01000790">
    <property type="protein sequence ID" value="KAG3212874.1"/>
    <property type="molecule type" value="Genomic_DNA"/>
</dbReference>
<gene>
    <name evidence="6" type="ORF">PC110_g14562</name>
    <name evidence="1" type="ORF">PC113_g16877</name>
    <name evidence="2" type="ORF">PC115_g16200</name>
    <name evidence="3" type="ORF">PC117_g17930</name>
    <name evidence="4" type="ORF">PC118_g16689</name>
    <name evidence="5" type="ORF">PC129_g16166</name>
</gene>
<dbReference type="EMBL" id="RCMK01000696">
    <property type="protein sequence ID" value="KAG2915756.1"/>
    <property type="molecule type" value="Genomic_DNA"/>
</dbReference>
<protein>
    <submittedName>
        <fullName evidence="6">Uncharacterized protein</fullName>
    </submittedName>
</protein>
<dbReference type="OrthoDB" id="95446at2759"/>
<organism evidence="6 7">
    <name type="scientific">Phytophthora cactorum</name>
    <dbReference type="NCBI Taxonomy" id="29920"/>
    <lineage>
        <taxon>Eukaryota</taxon>
        <taxon>Sar</taxon>
        <taxon>Stramenopiles</taxon>
        <taxon>Oomycota</taxon>
        <taxon>Peronosporomycetes</taxon>
        <taxon>Peronosporales</taxon>
        <taxon>Peronosporaceae</taxon>
        <taxon>Phytophthora</taxon>
    </lineage>
</organism>
<dbReference type="Proteomes" id="UP000251314">
    <property type="component" value="Unassembled WGS sequence"/>
</dbReference>
<dbReference type="Proteomes" id="UP000735874">
    <property type="component" value="Unassembled WGS sequence"/>
</dbReference>
<evidence type="ECO:0000313" key="2">
    <source>
        <dbReference type="EMBL" id="KAG2900452.1"/>
    </source>
</evidence>
<dbReference type="Proteomes" id="UP000760860">
    <property type="component" value="Unassembled WGS sequence"/>
</dbReference>
<proteinExistence type="predicted"/>
<evidence type="ECO:0000313" key="7">
    <source>
        <dbReference type="Proteomes" id="UP000251314"/>
    </source>
</evidence>
<name>A0A329RXL8_9STRA</name>
<keyword evidence="7" id="KW-1185">Reference proteome</keyword>
<evidence type="ECO:0000313" key="4">
    <source>
        <dbReference type="EMBL" id="KAG2970759.1"/>
    </source>
</evidence>
<dbReference type="Proteomes" id="UP000774804">
    <property type="component" value="Unassembled WGS sequence"/>
</dbReference>
<dbReference type="EMBL" id="RCMG01000694">
    <property type="protein sequence ID" value="KAG2850341.1"/>
    <property type="molecule type" value="Genomic_DNA"/>
</dbReference>
<reference evidence="6 7" key="1">
    <citation type="submission" date="2018-01" db="EMBL/GenBank/DDBJ databases">
        <title>Draft genome of the strawberry crown rot pathogen Phytophthora cactorum.</title>
        <authorList>
            <person name="Armitage A.D."/>
            <person name="Lysoe E."/>
            <person name="Nellist C.F."/>
            <person name="Harrison R.J."/>
            <person name="Brurberg M.B."/>
        </authorList>
    </citation>
    <scope>NUCLEOTIDE SEQUENCE [LARGE SCALE GENOMIC DNA]</scope>
    <source>
        <strain evidence="6 7">10300</strain>
    </source>
</reference>
<dbReference type="AlphaFoldDB" id="A0A329RXL8"/>
<evidence type="ECO:0000313" key="1">
    <source>
        <dbReference type="EMBL" id="KAG2850341.1"/>
    </source>
</evidence>
<evidence type="ECO:0000313" key="3">
    <source>
        <dbReference type="EMBL" id="KAG2915756.1"/>
    </source>
</evidence>
<dbReference type="Proteomes" id="UP000736787">
    <property type="component" value="Unassembled WGS sequence"/>
</dbReference>
<dbReference type="EMBL" id="RCML01000707">
    <property type="protein sequence ID" value="KAG2970759.1"/>
    <property type="molecule type" value="Genomic_DNA"/>
</dbReference>
<evidence type="ECO:0000313" key="6">
    <source>
        <dbReference type="EMBL" id="RAW29070.1"/>
    </source>
</evidence>
<evidence type="ECO:0000313" key="5">
    <source>
        <dbReference type="EMBL" id="KAG3212874.1"/>
    </source>
</evidence>
<dbReference type="Proteomes" id="UP000697107">
    <property type="component" value="Unassembled WGS sequence"/>
</dbReference>
<reference evidence="1" key="2">
    <citation type="submission" date="2018-10" db="EMBL/GenBank/DDBJ databases">
        <title>Effector identification in a new, highly contiguous assembly of the strawberry crown rot pathogen Phytophthora cactorum.</title>
        <authorList>
            <person name="Armitage A.D."/>
            <person name="Nellist C.F."/>
            <person name="Bates H."/>
            <person name="Vickerstaff R.J."/>
            <person name="Harrison R.J."/>
        </authorList>
    </citation>
    <scope>NUCLEOTIDE SEQUENCE</scope>
    <source>
        <strain evidence="1">15-7</strain>
        <strain evidence="2">4032</strain>
        <strain evidence="3">4040</strain>
        <strain evidence="4">P415</strain>
        <strain evidence="5">P421</strain>
    </source>
</reference>
<accession>A0A329RXL8</accession>
<dbReference type="EMBL" id="RCMI01000696">
    <property type="protein sequence ID" value="KAG2900452.1"/>
    <property type="molecule type" value="Genomic_DNA"/>
</dbReference>